<comment type="caution">
    <text evidence="3">The sequence shown here is derived from an EMBL/GenBank/DDBJ whole genome shotgun (WGS) entry which is preliminary data.</text>
</comment>
<evidence type="ECO:0000313" key="3">
    <source>
        <dbReference type="EMBL" id="OCA92944.1"/>
    </source>
</evidence>
<sequence length="227" mass="25200">MRRKKTVKAFISPLTTDKYSGKDVIVGVGITTFAMIGIFIVSLLLGLVEVTGIGVNLKSLMYYTGLVLVAAGWEELVFRCFLLTLLIKWFKNPWIAILITSIYFGYVHLDNDHATLLSAFSNGLGGVMFGIAFVKTRKIWFPWALHFAWNYVQAPILGFPVSGFKVEGIVKLNLLDQTWFSGGLYGPEGGGVGISFRFIVILFIVLWIKKSRGTLKENVLPSNDIPA</sequence>
<feature type="transmembrane region" description="Helical" evidence="1">
    <location>
        <begin position="115"/>
        <end position="134"/>
    </location>
</feature>
<dbReference type="PANTHER" id="PTHR39430">
    <property type="entry name" value="MEMBRANE-ASSOCIATED PROTEASE-RELATED"/>
    <property type="match status" value="1"/>
</dbReference>
<dbReference type="RefSeq" id="WP_065409400.1">
    <property type="nucleotide sequence ID" value="NZ_MAYT01000001.1"/>
</dbReference>
<evidence type="ECO:0000256" key="1">
    <source>
        <dbReference type="SAM" id="Phobius"/>
    </source>
</evidence>
<feature type="transmembrane region" description="Helical" evidence="1">
    <location>
        <begin position="184"/>
        <end position="208"/>
    </location>
</feature>
<dbReference type="Pfam" id="PF02517">
    <property type="entry name" value="Rce1-like"/>
    <property type="match status" value="1"/>
</dbReference>
<organism evidence="3 4">
    <name type="scientific">Pseudobacillus wudalianchiensis</name>
    <dbReference type="NCBI Taxonomy" id="1743143"/>
    <lineage>
        <taxon>Bacteria</taxon>
        <taxon>Bacillati</taxon>
        <taxon>Bacillota</taxon>
        <taxon>Bacilli</taxon>
        <taxon>Bacillales</taxon>
        <taxon>Bacillaceae</taxon>
        <taxon>Pseudobacillus</taxon>
    </lineage>
</organism>
<dbReference type="PANTHER" id="PTHR39430:SF1">
    <property type="entry name" value="PROTEASE"/>
    <property type="match status" value="1"/>
</dbReference>
<keyword evidence="4" id="KW-1185">Reference proteome</keyword>
<feature type="transmembrane region" description="Helical" evidence="1">
    <location>
        <begin position="141"/>
        <end position="164"/>
    </location>
</feature>
<reference evidence="4" key="1">
    <citation type="submission" date="2016-05" db="EMBL/GenBank/DDBJ databases">
        <authorList>
            <person name="Liu B."/>
            <person name="Wang J."/>
            <person name="Zhu Y."/>
            <person name="Liu G."/>
            <person name="Chen Q."/>
            <person name="Chen Z."/>
            <person name="Lan J."/>
            <person name="Che J."/>
            <person name="Ge C."/>
            <person name="Shi H."/>
            <person name="Pan Z."/>
            <person name="Liu X."/>
        </authorList>
    </citation>
    <scope>NUCLEOTIDE SEQUENCE [LARGE SCALE GENOMIC DNA]</scope>
    <source>
        <strain evidence="4">FJAT-27215</strain>
    </source>
</reference>
<accession>A0A1B9BA40</accession>
<dbReference type="Proteomes" id="UP000092578">
    <property type="component" value="Unassembled WGS sequence"/>
</dbReference>
<dbReference type="InterPro" id="IPR003675">
    <property type="entry name" value="Rce1/LyrA-like_dom"/>
</dbReference>
<feature type="domain" description="CAAX prenyl protease 2/Lysostaphin resistance protein A-like" evidence="2">
    <location>
        <begin position="59"/>
        <end position="152"/>
    </location>
</feature>
<keyword evidence="1" id="KW-1133">Transmembrane helix</keyword>
<protein>
    <recommendedName>
        <fullName evidence="2">CAAX prenyl protease 2/Lysostaphin resistance protein A-like domain-containing protein</fullName>
    </recommendedName>
</protein>
<dbReference type="EMBL" id="MAYT01000001">
    <property type="protein sequence ID" value="OCA92944.1"/>
    <property type="molecule type" value="Genomic_DNA"/>
</dbReference>
<keyword evidence="1" id="KW-0472">Membrane</keyword>
<gene>
    <name evidence="3" type="ORF">A8F95_04475</name>
</gene>
<evidence type="ECO:0000259" key="2">
    <source>
        <dbReference type="Pfam" id="PF02517"/>
    </source>
</evidence>
<dbReference type="AlphaFoldDB" id="A0A1B9BA40"/>
<dbReference type="GO" id="GO:0004175">
    <property type="term" value="F:endopeptidase activity"/>
    <property type="evidence" value="ECO:0007669"/>
    <property type="project" value="UniProtKB-ARBA"/>
</dbReference>
<proteinExistence type="predicted"/>
<keyword evidence="1" id="KW-0812">Transmembrane</keyword>
<dbReference type="GO" id="GO:0080120">
    <property type="term" value="P:CAAX-box protein maturation"/>
    <property type="evidence" value="ECO:0007669"/>
    <property type="project" value="UniProtKB-ARBA"/>
</dbReference>
<name>A0A1B9BA40_9BACI</name>
<evidence type="ECO:0000313" key="4">
    <source>
        <dbReference type="Proteomes" id="UP000092578"/>
    </source>
</evidence>
<feature type="transmembrane region" description="Helical" evidence="1">
    <location>
        <begin position="60"/>
        <end position="86"/>
    </location>
</feature>
<feature type="transmembrane region" description="Helical" evidence="1">
    <location>
        <begin position="24"/>
        <end position="48"/>
    </location>
</feature>
<feature type="transmembrane region" description="Helical" evidence="1">
    <location>
        <begin position="93"/>
        <end position="109"/>
    </location>
</feature>